<protein>
    <submittedName>
        <fullName evidence="2">Uncharacterized protein</fullName>
    </submittedName>
</protein>
<evidence type="ECO:0000313" key="2">
    <source>
        <dbReference type="EMBL" id="PKI61185.1"/>
    </source>
</evidence>
<name>A0A2I0JY17_PUNGR</name>
<proteinExistence type="predicted"/>
<feature type="transmembrane region" description="Helical" evidence="1">
    <location>
        <begin position="12"/>
        <end position="31"/>
    </location>
</feature>
<keyword evidence="1" id="KW-1133">Transmembrane helix</keyword>
<organism evidence="2 3">
    <name type="scientific">Punica granatum</name>
    <name type="common">Pomegranate</name>
    <dbReference type="NCBI Taxonomy" id="22663"/>
    <lineage>
        <taxon>Eukaryota</taxon>
        <taxon>Viridiplantae</taxon>
        <taxon>Streptophyta</taxon>
        <taxon>Embryophyta</taxon>
        <taxon>Tracheophyta</taxon>
        <taxon>Spermatophyta</taxon>
        <taxon>Magnoliopsida</taxon>
        <taxon>eudicotyledons</taxon>
        <taxon>Gunneridae</taxon>
        <taxon>Pentapetalae</taxon>
        <taxon>rosids</taxon>
        <taxon>malvids</taxon>
        <taxon>Myrtales</taxon>
        <taxon>Lythraceae</taxon>
        <taxon>Punica</taxon>
    </lineage>
</organism>
<keyword evidence="1" id="KW-0812">Transmembrane</keyword>
<evidence type="ECO:0000313" key="3">
    <source>
        <dbReference type="Proteomes" id="UP000233551"/>
    </source>
</evidence>
<keyword evidence="3" id="KW-1185">Reference proteome</keyword>
<reference evidence="2 3" key="1">
    <citation type="submission" date="2017-11" db="EMBL/GenBank/DDBJ databases">
        <title>De-novo sequencing of pomegranate (Punica granatum L.) genome.</title>
        <authorList>
            <person name="Akparov Z."/>
            <person name="Amiraslanov A."/>
            <person name="Hajiyeva S."/>
            <person name="Abbasov M."/>
            <person name="Kaur K."/>
            <person name="Hamwieh A."/>
            <person name="Solovyev V."/>
            <person name="Salamov A."/>
            <person name="Braich B."/>
            <person name="Kosarev P."/>
            <person name="Mahmoud A."/>
            <person name="Hajiyev E."/>
            <person name="Babayeva S."/>
            <person name="Izzatullayeva V."/>
            <person name="Mammadov A."/>
            <person name="Mammadov A."/>
            <person name="Sharifova S."/>
            <person name="Ojaghi J."/>
            <person name="Eynullazada K."/>
            <person name="Bayramov B."/>
            <person name="Abdulazimova A."/>
            <person name="Shahmuradov I."/>
        </authorList>
    </citation>
    <scope>NUCLEOTIDE SEQUENCE [LARGE SCALE GENOMIC DNA]</scope>
    <source>
        <strain evidence="3">cv. AG2017</strain>
        <tissue evidence="2">Leaf</tissue>
    </source>
</reference>
<comment type="caution">
    <text evidence="2">The sequence shown here is derived from an EMBL/GenBank/DDBJ whole genome shotgun (WGS) entry which is preliminary data.</text>
</comment>
<evidence type="ECO:0000256" key="1">
    <source>
        <dbReference type="SAM" id="Phobius"/>
    </source>
</evidence>
<accession>A0A2I0JY17</accession>
<keyword evidence="1" id="KW-0472">Membrane</keyword>
<gene>
    <name evidence="2" type="ORF">CRG98_018416</name>
</gene>
<dbReference type="Proteomes" id="UP000233551">
    <property type="component" value="Unassembled WGS sequence"/>
</dbReference>
<dbReference type="AlphaFoldDB" id="A0A2I0JY17"/>
<dbReference type="EMBL" id="PGOL01001069">
    <property type="protein sequence ID" value="PKI61185.1"/>
    <property type="molecule type" value="Genomic_DNA"/>
</dbReference>
<sequence>MPGDDKNNHPWILVLVLATLSFLLLAVNRMSTLNFPAKYPMYKLKQLDEEVKMLKKNLPSGREATEVYPSPPSCKLMASNPRQPPRFEFKVLGDDRNDHPWILVLVLATLSFLRLAVNRMSTLNFPAKYPMYKLKQLDEEVKMLKKNLRVVVRLQSLWPLIQGLMARLGIYEKGNTEQQGTAPHNHLWSV</sequence>
<feature type="transmembrane region" description="Helical" evidence="1">
    <location>
        <begin position="99"/>
        <end position="117"/>
    </location>
</feature>